<proteinExistence type="predicted"/>
<name>A0A150WH19_BDEBC</name>
<dbReference type="OrthoDB" id="5295008at2"/>
<sequence length="117" mass="13530">MQSQRSLRQQVDSYAELLQKEVVKARNNKERFSSVHRVLGQIKTLRDNSAPQGALDEAHMDLMVTVLESLPQQKNFKRRDCYKYENDLVSQFEPTAEEAPIEPAVRPGWDVLQSLCR</sequence>
<dbReference type="EMBL" id="LUKF01000016">
    <property type="protein sequence ID" value="KYG62233.1"/>
    <property type="molecule type" value="Genomic_DNA"/>
</dbReference>
<organism evidence="1 2">
    <name type="scientific">Bdellovibrio bacteriovorus</name>
    <dbReference type="NCBI Taxonomy" id="959"/>
    <lineage>
        <taxon>Bacteria</taxon>
        <taxon>Pseudomonadati</taxon>
        <taxon>Bdellovibrionota</taxon>
        <taxon>Bdellovibrionia</taxon>
        <taxon>Bdellovibrionales</taxon>
        <taxon>Pseudobdellovibrionaceae</taxon>
        <taxon>Bdellovibrio</taxon>
    </lineage>
</organism>
<dbReference type="AlphaFoldDB" id="A0A150WH19"/>
<gene>
    <name evidence="1" type="ORF">AZI85_05985</name>
</gene>
<evidence type="ECO:0000313" key="1">
    <source>
        <dbReference type="EMBL" id="KYG62233.1"/>
    </source>
</evidence>
<dbReference type="Proteomes" id="UP000075391">
    <property type="component" value="Unassembled WGS sequence"/>
</dbReference>
<protein>
    <submittedName>
        <fullName evidence="1">Uncharacterized protein</fullName>
    </submittedName>
</protein>
<accession>A0A150WH19</accession>
<evidence type="ECO:0000313" key="2">
    <source>
        <dbReference type="Proteomes" id="UP000075391"/>
    </source>
</evidence>
<comment type="caution">
    <text evidence="1">The sequence shown here is derived from an EMBL/GenBank/DDBJ whole genome shotgun (WGS) entry which is preliminary data.</text>
</comment>
<reference evidence="1 2" key="1">
    <citation type="submission" date="2016-03" db="EMBL/GenBank/DDBJ databases">
        <authorList>
            <person name="Ploux O."/>
        </authorList>
    </citation>
    <scope>NUCLEOTIDE SEQUENCE [LARGE SCALE GENOMIC DNA]</scope>
    <source>
        <strain evidence="1 2">BER2</strain>
    </source>
</reference>